<dbReference type="SMART" id="SM00052">
    <property type="entry name" value="EAL"/>
    <property type="match status" value="1"/>
</dbReference>
<dbReference type="PROSITE" id="PS50887">
    <property type="entry name" value="GGDEF"/>
    <property type="match status" value="1"/>
</dbReference>
<dbReference type="InterPro" id="IPR052155">
    <property type="entry name" value="Biofilm_reg_signaling"/>
</dbReference>
<dbReference type="Pfam" id="PF00990">
    <property type="entry name" value="GGDEF"/>
    <property type="match status" value="1"/>
</dbReference>
<dbReference type="InterPro" id="IPR029787">
    <property type="entry name" value="Nucleotide_cyclase"/>
</dbReference>
<organism evidence="5 6">
    <name type="scientific">Candidatus Reidiella endopervernicosa</name>
    <dbReference type="NCBI Taxonomy" id="2738883"/>
    <lineage>
        <taxon>Bacteria</taxon>
        <taxon>Pseudomonadati</taxon>
        <taxon>Pseudomonadota</taxon>
        <taxon>Gammaproteobacteria</taxon>
        <taxon>Candidatus Reidiella</taxon>
    </lineage>
</organism>
<evidence type="ECO:0000259" key="3">
    <source>
        <dbReference type="PROSITE" id="PS50883"/>
    </source>
</evidence>
<name>A0A6N0HVT2_9GAMM</name>
<dbReference type="CDD" id="cd01948">
    <property type="entry name" value="EAL"/>
    <property type="match status" value="1"/>
</dbReference>
<dbReference type="Pfam" id="PF00563">
    <property type="entry name" value="EAL"/>
    <property type="match status" value="1"/>
</dbReference>
<protein>
    <recommendedName>
        <fullName evidence="1">cyclic-guanylate-specific phosphodiesterase</fullName>
        <ecNumber evidence="1">3.1.4.52</ecNumber>
    </recommendedName>
</protein>
<reference evidence="5 6" key="1">
    <citation type="submission" date="2020-05" db="EMBL/GenBank/DDBJ databases">
        <title>Horizontal transmission and recombination maintain forever young bacterial symbiont genomes.</title>
        <authorList>
            <person name="Russell S.L."/>
            <person name="Pepper-Tunick E."/>
            <person name="Svedberg J."/>
            <person name="Byrne A."/>
            <person name="Ruelas Castillo J."/>
            <person name="Vollmers C."/>
            <person name="Beinart R.A."/>
            <person name="Corbett-Detig R."/>
        </authorList>
    </citation>
    <scope>NUCLEOTIDE SEQUENCE [LARGE SCALE GENOMIC DNA]</scope>
    <source>
        <strain evidence="5">Santa_Monica_outfall</strain>
    </source>
</reference>
<dbReference type="Gene3D" id="3.30.70.270">
    <property type="match status" value="1"/>
</dbReference>
<sequence>MLKAWNLPESLQEAVGNPYAIRLGVPPEVAGGANFSDPVRSSEEEWRATVRLEIGAVVSWYDASHDSPRLEEHRVAVSGCCRNLPLTDHVEDSAHEVEKELERLGRRVEHLEAVNRWHMDSLGMLASMEEFHGDAREIRDPDKIFSITRQYLKRLAEFETIAFMVVEEEDSSFTLINSDVDPAISGLTITIDSLIERGEFAWALNQNRPLQVVDGDQQLLLHVLATRTRVRRLSALSKARFTAPAQNLISIILHNCAYALESSALYSLISEQNQNLEKIVETRTRELEYNYGHDSLTELPNRLMFQDRVEQAMNRVRGAEQIVAVLLIDLDMFKRINDTLGIAAGDQLLVTVADRLMHCLDNAEVAQFDPDRVGLTIARLGGDEFAVLLSDIDSIDPINYVTRRIIETLSMGVELDANEVFTTCSIGISLYPKDGADSDTLLKNADAAMYHAKRQGRNNYQFYAEEINETSYHHLQLENQLRHAIDREELLLHYQPKVEVTSGRIIGMEALIRWNQPEMGIVSPVVFIPIAEYTGLITVIGEWVLRTACRQVKNWLEQGFDDFRMSVNLSPQQFRQADILQRILSIVESEEVEPRYLEVEITEGAIMDDVDAAIETMQQLNDAGIALSIDDFGTGYSSLSYLKRFPINTLKIDRSFVNDITSDPDDAAIVTAIIAMAHSMGLNVIAEGVETDEQLAFLRALKCDEIQGYLFSPPLPVERFNELLNSDKRLYFSREA</sequence>
<dbReference type="InterPro" id="IPR000160">
    <property type="entry name" value="GGDEF_dom"/>
</dbReference>
<feature type="domain" description="EAL" evidence="3">
    <location>
        <begin position="474"/>
        <end position="728"/>
    </location>
</feature>
<evidence type="ECO:0000313" key="6">
    <source>
        <dbReference type="Proteomes" id="UP000509658"/>
    </source>
</evidence>
<dbReference type="FunFam" id="3.20.20.450:FF:000001">
    <property type="entry name" value="Cyclic di-GMP phosphodiesterase yahA"/>
    <property type="match status" value="1"/>
</dbReference>
<dbReference type="EC" id="3.1.4.52" evidence="1"/>
<dbReference type="PROSITE" id="PS50883">
    <property type="entry name" value="EAL"/>
    <property type="match status" value="1"/>
</dbReference>
<dbReference type="SUPFAM" id="SSF141868">
    <property type="entry name" value="EAL domain-like"/>
    <property type="match status" value="1"/>
</dbReference>
<dbReference type="CDD" id="cd01949">
    <property type="entry name" value="GGDEF"/>
    <property type="match status" value="1"/>
</dbReference>
<dbReference type="GO" id="GO:0071111">
    <property type="term" value="F:cyclic-guanylate-specific phosphodiesterase activity"/>
    <property type="evidence" value="ECO:0007669"/>
    <property type="project" value="UniProtKB-EC"/>
</dbReference>
<dbReference type="NCBIfam" id="TIGR00254">
    <property type="entry name" value="GGDEF"/>
    <property type="match status" value="1"/>
</dbReference>
<dbReference type="InterPro" id="IPR035919">
    <property type="entry name" value="EAL_sf"/>
</dbReference>
<dbReference type="SMART" id="SM00267">
    <property type="entry name" value="GGDEF"/>
    <property type="match status" value="1"/>
</dbReference>
<evidence type="ECO:0000259" key="4">
    <source>
        <dbReference type="PROSITE" id="PS50887"/>
    </source>
</evidence>
<dbReference type="KEGG" id="rev:HUE57_09610"/>
<dbReference type="RefSeq" id="WP_174673071.1">
    <property type="nucleotide sequence ID" value="NZ_CP054491.1"/>
</dbReference>
<dbReference type="AlphaFoldDB" id="A0A6N0HVT2"/>
<dbReference type="Proteomes" id="UP000509658">
    <property type="component" value="Chromosome"/>
</dbReference>
<evidence type="ECO:0000256" key="2">
    <source>
        <dbReference type="ARBA" id="ARBA00022636"/>
    </source>
</evidence>
<dbReference type="Gene3D" id="3.20.20.450">
    <property type="entry name" value="EAL domain"/>
    <property type="match status" value="1"/>
</dbReference>
<dbReference type="InterPro" id="IPR043128">
    <property type="entry name" value="Rev_trsase/Diguanyl_cyclase"/>
</dbReference>
<keyword evidence="6" id="KW-1185">Reference proteome</keyword>
<dbReference type="PANTHER" id="PTHR44757:SF2">
    <property type="entry name" value="BIOFILM ARCHITECTURE MAINTENANCE PROTEIN MBAA"/>
    <property type="match status" value="1"/>
</dbReference>
<dbReference type="SUPFAM" id="SSF55073">
    <property type="entry name" value="Nucleotide cyclase"/>
    <property type="match status" value="1"/>
</dbReference>
<dbReference type="EMBL" id="CP054491">
    <property type="protein sequence ID" value="QKQ26505.1"/>
    <property type="molecule type" value="Genomic_DNA"/>
</dbReference>
<dbReference type="PANTHER" id="PTHR44757">
    <property type="entry name" value="DIGUANYLATE CYCLASE DGCP"/>
    <property type="match status" value="1"/>
</dbReference>
<gene>
    <name evidence="5" type="ORF">HUE57_09610</name>
</gene>
<feature type="domain" description="GGDEF" evidence="4">
    <location>
        <begin position="321"/>
        <end position="465"/>
    </location>
</feature>
<accession>A0A6N0HVT2</accession>
<keyword evidence="2" id="KW-0973">c-di-GMP</keyword>
<proteinExistence type="predicted"/>
<evidence type="ECO:0000256" key="1">
    <source>
        <dbReference type="ARBA" id="ARBA00012282"/>
    </source>
</evidence>
<evidence type="ECO:0000313" key="5">
    <source>
        <dbReference type="EMBL" id="QKQ26505.1"/>
    </source>
</evidence>
<dbReference type="InterPro" id="IPR001633">
    <property type="entry name" value="EAL_dom"/>
</dbReference>